<organism evidence="3 4">
    <name type="scientific">Mycobacteroides salmoniphilum</name>
    <dbReference type="NCBI Taxonomy" id="404941"/>
    <lineage>
        <taxon>Bacteria</taxon>
        <taxon>Bacillati</taxon>
        <taxon>Actinomycetota</taxon>
        <taxon>Actinomycetes</taxon>
        <taxon>Mycobacteriales</taxon>
        <taxon>Mycobacteriaceae</taxon>
        <taxon>Mycobacteroides</taxon>
    </lineage>
</organism>
<feature type="transmembrane region" description="Helical" evidence="2">
    <location>
        <begin position="173"/>
        <end position="199"/>
    </location>
</feature>
<comment type="caution">
    <text evidence="3">The sequence shown here is derived from an EMBL/GenBank/DDBJ whole genome shotgun (WGS) entry which is preliminary data.</text>
</comment>
<feature type="transmembrane region" description="Helical" evidence="2">
    <location>
        <begin position="243"/>
        <end position="266"/>
    </location>
</feature>
<keyword evidence="2" id="KW-0812">Transmembrane</keyword>
<evidence type="ECO:0000313" key="3">
    <source>
        <dbReference type="EMBL" id="TEA06182.1"/>
    </source>
</evidence>
<proteinExistence type="predicted"/>
<gene>
    <name evidence="3" type="ORF">CCUG60884_01319</name>
</gene>
<evidence type="ECO:0000256" key="1">
    <source>
        <dbReference type="SAM" id="MobiDB-lite"/>
    </source>
</evidence>
<feature type="transmembrane region" description="Helical" evidence="2">
    <location>
        <begin position="110"/>
        <end position="131"/>
    </location>
</feature>
<evidence type="ECO:0000256" key="2">
    <source>
        <dbReference type="SAM" id="Phobius"/>
    </source>
</evidence>
<name>A0A4R8SV40_9MYCO</name>
<feature type="transmembrane region" description="Helical" evidence="2">
    <location>
        <begin position="211"/>
        <end position="237"/>
    </location>
</feature>
<feature type="transmembrane region" description="Helical" evidence="2">
    <location>
        <begin position="143"/>
        <end position="161"/>
    </location>
</feature>
<accession>A0A4R8SV40</accession>
<feature type="transmembrane region" description="Helical" evidence="2">
    <location>
        <begin position="37"/>
        <end position="60"/>
    </location>
</feature>
<sequence>MMFSERELFVHYIANLTPVGERGFLPPPTDLQVAPTWASLALIGTAILLTITAIFGVFVTKQTRSPMFILVLLGAVAFPTFVEPLGDIIGATWYPSDHRYIVGEFFGRPMPLFVFLFYAAGIPIITCSMYAMMRAGASAKLLIGMWALLAIPEIAAEIIATKLNVMHYYGNNVIFGVPASSIVQNGGFMIVIGWLMLALHPGNKRAGLWRWTLTPLVAPFGLMIYAIAATGGSYLLIHTQTYGPALWITTAGSVLLNIALPLLLIYNPIVTRIRERRQPTNEELALAMLFMVPPKDDSYSAASGETAADPWKDALRTS</sequence>
<keyword evidence="2" id="KW-1133">Transmembrane helix</keyword>
<evidence type="ECO:0000313" key="4">
    <source>
        <dbReference type="Proteomes" id="UP000294604"/>
    </source>
</evidence>
<reference evidence="3 4" key="1">
    <citation type="journal article" date="2019" name="Sci. Rep.">
        <title>Extended insight into the Mycobacterium chelonae-abscessus complex through whole genome sequencing of Mycobacterium salmoniphilum outbreak and Mycobacterium salmoniphilum-like strains.</title>
        <authorList>
            <person name="Behra P.R.K."/>
            <person name="Das S."/>
            <person name="Pettersson B.M.F."/>
            <person name="Shirreff L."/>
            <person name="DuCote T."/>
            <person name="Jacobsson K.G."/>
            <person name="Ennis D.G."/>
            <person name="Kirsebom L.A."/>
        </authorList>
    </citation>
    <scope>NUCLEOTIDE SEQUENCE [LARGE SCALE GENOMIC DNA]</scope>
    <source>
        <strain evidence="3 4">CCUG 60884</strain>
    </source>
</reference>
<dbReference type="Proteomes" id="UP000294604">
    <property type="component" value="Unassembled WGS sequence"/>
</dbReference>
<protein>
    <submittedName>
        <fullName evidence="3">Uncharacterized protein</fullName>
    </submittedName>
</protein>
<keyword evidence="2" id="KW-0472">Membrane</keyword>
<feature type="transmembrane region" description="Helical" evidence="2">
    <location>
        <begin position="67"/>
        <end position="90"/>
    </location>
</feature>
<feature type="region of interest" description="Disordered" evidence="1">
    <location>
        <begin position="297"/>
        <end position="318"/>
    </location>
</feature>
<dbReference type="EMBL" id="PECL01000007">
    <property type="protein sequence ID" value="TEA06182.1"/>
    <property type="molecule type" value="Genomic_DNA"/>
</dbReference>
<dbReference type="AlphaFoldDB" id="A0A4R8SV40"/>